<reference evidence="1 2" key="1">
    <citation type="submission" date="2024-02" db="EMBL/GenBank/DDBJ databases">
        <title>A draft genome for the cacao thread blight pathogen Marasmius crinis-equi.</title>
        <authorList>
            <person name="Cohen S.P."/>
            <person name="Baruah I.K."/>
            <person name="Amoako-Attah I."/>
            <person name="Bukari Y."/>
            <person name="Meinhardt L.W."/>
            <person name="Bailey B.A."/>
        </authorList>
    </citation>
    <scope>NUCLEOTIDE SEQUENCE [LARGE SCALE GENOMIC DNA]</scope>
    <source>
        <strain evidence="1 2">GH-76</strain>
    </source>
</reference>
<evidence type="ECO:0000313" key="1">
    <source>
        <dbReference type="EMBL" id="KAL0576299.1"/>
    </source>
</evidence>
<dbReference type="Proteomes" id="UP001465976">
    <property type="component" value="Unassembled WGS sequence"/>
</dbReference>
<keyword evidence="2" id="KW-1185">Reference proteome</keyword>
<evidence type="ECO:0008006" key="3">
    <source>
        <dbReference type="Google" id="ProtNLM"/>
    </source>
</evidence>
<accession>A0ABR3FLM2</accession>
<organism evidence="1 2">
    <name type="scientific">Marasmius crinis-equi</name>
    <dbReference type="NCBI Taxonomy" id="585013"/>
    <lineage>
        <taxon>Eukaryota</taxon>
        <taxon>Fungi</taxon>
        <taxon>Dikarya</taxon>
        <taxon>Basidiomycota</taxon>
        <taxon>Agaricomycotina</taxon>
        <taxon>Agaricomycetes</taxon>
        <taxon>Agaricomycetidae</taxon>
        <taxon>Agaricales</taxon>
        <taxon>Marasmiineae</taxon>
        <taxon>Marasmiaceae</taxon>
        <taxon>Marasmius</taxon>
    </lineage>
</organism>
<dbReference type="EMBL" id="JBAHYK010000232">
    <property type="protein sequence ID" value="KAL0576299.1"/>
    <property type="molecule type" value="Genomic_DNA"/>
</dbReference>
<gene>
    <name evidence="1" type="ORF">V5O48_005675</name>
</gene>
<comment type="caution">
    <text evidence="1">The sequence shown here is derived from an EMBL/GenBank/DDBJ whole genome shotgun (WGS) entry which is preliminary data.</text>
</comment>
<dbReference type="InterPro" id="IPR032675">
    <property type="entry name" value="LRR_dom_sf"/>
</dbReference>
<sequence length="449" mass="50445">MPSIHDLPPELLAHIFREACPRNLLTSSKSAIRKILADKPLLPAVVVLSMVNVRWRGLITSTPSLWTYFEIDSVCWCEATAYQKLMKGLQLFLDRSRCHPLSFKWSCLPQLSADSDAVASYHSAAFSAVMDLLVENSRRWYDVNLTLPSKRSEIPVFAKLRGNLPILRRLELVRICGPLAQQFRDIFTERPPKLECFRMDGGASSDALFFLSKTDQLAVEGITDFDYTGRVIEATATFLSLALEDSWEMGKVLDFCKLPNLKRLDISGVRTNTSWDQPWDVAILVSFVLRSGNGLTSLEIKFVPITDSDMISLLQLIPTLESLCIEEGYDEYENGGGEQNDRRNITVTTNFLERLSRSGEPLRKSGQDSNSFLPILRNLLLGVVSEGLDQCALVNAVMSRTQAPLYDEDRKCCCLQSLRVAVRVGQDDSFQVLSSLKRLGGIEVNLFYI</sequence>
<dbReference type="SUPFAM" id="SSF52047">
    <property type="entry name" value="RNI-like"/>
    <property type="match status" value="1"/>
</dbReference>
<evidence type="ECO:0000313" key="2">
    <source>
        <dbReference type="Proteomes" id="UP001465976"/>
    </source>
</evidence>
<dbReference type="Gene3D" id="3.80.10.10">
    <property type="entry name" value="Ribonuclease Inhibitor"/>
    <property type="match status" value="1"/>
</dbReference>
<name>A0ABR3FLM2_9AGAR</name>
<proteinExistence type="predicted"/>
<protein>
    <recommendedName>
        <fullName evidence="3">F-box domain-containing protein</fullName>
    </recommendedName>
</protein>